<sequence>MRNLRPLLRLRRIWLLGRCLLRLFGQLPSQLVKLLLLLLKDLVLLVADIDQALKERRFPLRTSRRRAIGMGVRVVRHSNAAPKKRNTVITRTARDVFVLNNS</sequence>
<accession>A0A2S8F1F3</accession>
<dbReference type="EMBL" id="PUIA01000069">
    <property type="protein sequence ID" value="PQO25996.1"/>
    <property type="molecule type" value="Genomic_DNA"/>
</dbReference>
<dbReference type="Proteomes" id="UP000240009">
    <property type="component" value="Unassembled WGS sequence"/>
</dbReference>
<protein>
    <submittedName>
        <fullName evidence="1">Uncharacterized protein</fullName>
    </submittedName>
</protein>
<comment type="caution">
    <text evidence="1">The sequence shown here is derived from an EMBL/GenBank/DDBJ whole genome shotgun (WGS) entry which is preliminary data.</text>
</comment>
<reference evidence="1 2" key="1">
    <citation type="submission" date="2018-02" db="EMBL/GenBank/DDBJ databases">
        <title>Comparative genomes isolates from brazilian mangrove.</title>
        <authorList>
            <person name="Araujo J.E."/>
            <person name="Taketani R.G."/>
            <person name="Silva M.C.P."/>
            <person name="Loureco M.V."/>
            <person name="Andreote F.D."/>
        </authorList>
    </citation>
    <scope>NUCLEOTIDE SEQUENCE [LARGE SCALE GENOMIC DNA]</scope>
    <source>
        <strain evidence="1 2">HEX-2 MGV</strain>
    </source>
</reference>
<evidence type="ECO:0000313" key="2">
    <source>
        <dbReference type="Proteomes" id="UP000240009"/>
    </source>
</evidence>
<evidence type="ECO:0000313" key="1">
    <source>
        <dbReference type="EMBL" id="PQO25996.1"/>
    </source>
</evidence>
<name>A0A2S8F1F3_9BACT</name>
<proteinExistence type="predicted"/>
<gene>
    <name evidence="1" type="ORF">C5Y96_21330</name>
</gene>
<dbReference type="AlphaFoldDB" id="A0A2S8F1F3"/>
<organism evidence="1 2">
    <name type="scientific">Blastopirellula marina</name>
    <dbReference type="NCBI Taxonomy" id="124"/>
    <lineage>
        <taxon>Bacteria</taxon>
        <taxon>Pseudomonadati</taxon>
        <taxon>Planctomycetota</taxon>
        <taxon>Planctomycetia</taxon>
        <taxon>Pirellulales</taxon>
        <taxon>Pirellulaceae</taxon>
        <taxon>Blastopirellula</taxon>
    </lineage>
</organism>